<evidence type="ECO:0000256" key="10">
    <source>
        <dbReference type="ARBA" id="ARBA00023163"/>
    </source>
</evidence>
<feature type="domain" description="HTH lysR-type" evidence="12">
    <location>
        <begin position="10"/>
        <end position="67"/>
    </location>
</feature>
<dbReference type="PROSITE" id="PS50931">
    <property type="entry name" value="HTH_LYSR"/>
    <property type="match status" value="1"/>
</dbReference>
<dbReference type="SUPFAM" id="SSF52540">
    <property type="entry name" value="P-loop containing nucleoside triphosphate hydrolases"/>
    <property type="match status" value="1"/>
</dbReference>
<evidence type="ECO:0000256" key="7">
    <source>
        <dbReference type="ARBA" id="ARBA00023015"/>
    </source>
</evidence>
<organism evidence="13 14">
    <name type="scientific">Edaphosphingomonas fennica</name>
    <dbReference type="NCBI Taxonomy" id="114404"/>
    <lineage>
        <taxon>Bacteria</taxon>
        <taxon>Pseudomonadati</taxon>
        <taxon>Pseudomonadota</taxon>
        <taxon>Alphaproteobacteria</taxon>
        <taxon>Sphingomonadales</taxon>
        <taxon>Rhizorhabdaceae</taxon>
        <taxon>Edaphosphingomonas</taxon>
    </lineage>
</organism>
<dbReference type="GO" id="GO:0003677">
    <property type="term" value="F:DNA binding"/>
    <property type="evidence" value="ECO:0007669"/>
    <property type="project" value="UniProtKB-KW"/>
</dbReference>
<dbReference type="Pfam" id="PF02534">
    <property type="entry name" value="T4SS-DNA_transf"/>
    <property type="match status" value="1"/>
</dbReference>
<comment type="caution">
    <text evidence="13">The sequence shown here is derived from an EMBL/GenBank/DDBJ whole genome shotgun (WGS) entry which is preliminary data.</text>
</comment>
<dbReference type="GO" id="GO:0005886">
    <property type="term" value="C:plasma membrane"/>
    <property type="evidence" value="ECO:0007669"/>
    <property type="project" value="UniProtKB-SubCell"/>
</dbReference>
<dbReference type="Gene3D" id="1.10.10.10">
    <property type="entry name" value="Winged helix-like DNA-binding domain superfamily/Winged helix DNA-binding domain"/>
    <property type="match status" value="1"/>
</dbReference>
<dbReference type="InterPro" id="IPR051539">
    <property type="entry name" value="T4SS-coupling_protein"/>
</dbReference>
<keyword evidence="10" id="KW-0804">Transcription</keyword>
<evidence type="ECO:0000256" key="5">
    <source>
        <dbReference type="ARBA" id="ARBA00022692"/>
    </source>
</evidence>
<comment type="similarity">
    <text evidence="3">Belongs to the LysR transcriptional regulatory family.</text>
</comment>
<dbReference type="InterPro" id="IPR027417">
    <property type="entry name" value="P-loop_NTPase"/>
</dbReference>
<keyword evidence="14" id="KW-1185">Reference proteome</keyword>
<gene>
    <name evidence="13" type="ORF">CV103_13860</name>
</gene>
<dbReference type="FunFam" id="1.10.10.10:FF:000001">
    <property type="entry name" value="LysR family transcriptional regulator"/>
    <property type="match status" value="1"/>
</dbReference>
<evidence type="ECO:0000256" key="2">
    <source>
        <dbReference type="ARBA" id="ARBA00008806"/>
    </source>
</evidence>
<dbReference type="CDD" id="cd01127">
    <property type="entry name" value="TrwB_TraG_TraD_VirD4"/>
    <property type="match status" value="1"/>
</dbReference>
<evidence type="ECO:0000256" key="1">
    <source>
        <dbReference type="ARBA" id="ARBA00004651"/>
    </source>
</evidence>
<keyword evidence="7" id="KW-0805">Transcription regulation</keyword>
<dbReference type="InterPro" id="IPR036390">
    <property type="entry name" value="WH_DNA-bd_sf"/>
</dbReference>
<dbReference type="SUPFAM" id="SSF46785">
    <property type="entry name" value="Winged helix' DNA-binding domain"/>
    <property type="match status" value="1"/>
</dbReference>
<protein>
    <submittedName>
        <fullName evidence="13">Conjugal transfer protein TraG</fullName>
    </submittedName>
</protein>
<dbReference type="Proteomes" id="UP000241206">
    <property type="component" value="Unassembled WGS sequence"/>
</dbReference>
<dbReference type="Gene3D" id="3.40.50.300">
    <property type="entry name" value="P-loop containing nucleotide triphosphate hydrolases"/>
    <property type="match status" value="1"/>
</dbReference>
<dbReference type="InterPro" id="IPR000847">
    <property type="entry name" value="LysR_HTH_N"/>
</dbReference>
<proteinExistence type="inferred from homology"/>
<dbReference type="Pfam" id="PF00126">
    <property type="entry name" value="HTH_1"/>
    <property type="match status" value="1"/>
</dbReference>
<evidence type="ECO:0000313" key="13">
    <source>
        <dbReference type="EMBL" id="PTD19170.1"/>
    </source>
</evidence>
<keyword evidence="9" id="KW-0472">Membrane</keyword>
<evidence type="ECO:0000313" key="14">
    <source>
        <dbReference type="Proteomes" id="UP000241206"/>
    </source>
</evidence>
<name>A0A2T4HTT7_9SPHN</name>
<dbReference type="InterPro" id="IPR036388">
    <property type="entry name" value="WH-like_DNA-bd_sf"/>
</dbReference>
<evidence type="ECO:0000256" key="8">
    <source>
        <dbReference type="ARBA" id="ARBA00023125"/>
    </source>
</evidence>
<comment type="similarity">
    <text evidence="2">Belongs to the VirD4/TraG family.</text>
</comment>
<keyword evidence="6" id="KW-1133">Transmembrane helix</keyword>
<keyword evidence="8" id="KW-0238">DNA-binding</keyword>
<dbReference type="PANTHER" id="PTHR37937">
    <property type="entry name" value="CONJUGATIVE TRANSFER: DNA TRANSPORT"/>
    <property type="match status" value="1"/>
</dbReference>
<evidence type="ECO:0000259" key="12">
    <source>
        <dbReference type="PROSITE" id="PS50931"/>
    </source>
</evidence>
<comment type="subcellular location">
    <subcellularLocation>
        <location evidence="1">Cell membrane</location>
        <topology evidence="1">Multi-pass membrane protein</topology>
    </subcellularLocation>
</comment>
<keyword evidence="5" id="KW-0812">Transmembrane</keyword>
<feature type="region of interest" description="Disordered" evidence="11">
    <location>
        <begin position="327"/>
        <end position="347"/>
    </location>
</feature>
<reference evidence="13 14" key="1">
    <citation type="submission" date="2017-11" db="EMBL/GenBank/DDBJ databases">
        <title>Sphingomonas oleivorans sp. nov., isolated from oil-contaminated soil.</title>
        <authorList>
            <person name="Wang L."/>
            <person name="Chen L."/>
        </authorList>
    </citation>
    <scope>NUCLEOTIDE SEQUENCE [LARGE SCALE GENOMIC DNA]</scope>
    <source>
        <strain evidence="13 14">K101</strain>
    </source>
</reference>
<feature type="compositionally biased region" description="Basic and acidic residues" evidence="11">
    <location>
        <begin position="338"/>
        <end position="347"/>
    </location>
</feature>
<evidence type="ECO:0000256" key="3">
    <source>
        <dbReference type="ARBA" id="ARBA00009437"/>
    </source>
</evidence>
<evidence type="ECO:0000256" key="11">
    <source>
        <dbReference type="SAM" id="MobiDB-lite"/>
    </source>
</evidence>
<evidence type="ECO:0000256" key="9">
    <source>
        <dbReference type="ARBA" id="ARBA00023136"/>
    </source>
</evidence>
<dbReference type="PANTHER" id="PTHR37937:SF1">
    <property type="entry name" value="CONJUGATIVE TRANSFER: DNA TRANSPORT"/>
    <property type="match status" value="1"/>
</dbReference>
<evidence type="ECO:0000256" key="4">
    <source>
        <dbReference type="ARBA" id="ARBA00022475"/>
    </source>
</evidence>
<dbReference type="GO" id="GO:0003700">
    <property type="term" value="F:DNA-binding transcription factor activity"/>
    <property type="evidence" value="ECO:0007669"/>
    <property type="project" value="InterPro"/>
</dbReference>
<dbReference type="InterPro" id="IPR003688">
    <property type="entry name" value="TraG/VirD4"/>
</dbReference>
<keyword evidence="4" id="KW-1003">Cell membrane</keyword>
<sequence length="434" mass="47761">MDAKIAPAADRARALEIFTAVVAEGSFSAAGRQLGLTPSAVSRAIDRIEARLGVRLLLRSTRALALTAEGQAYLAAARRILTDLDDAEQAIADQGAPRGRLRISAAQAHGRLRIVPLLGEFTRLHPHILVDISLSDRLVDIAGGEADVAIRLVLNQIGRRLTEDLHAKDRRHRVLMMLDEFPALGRLDFFESALAFMAGYGLKSFLIAQSLNQIEKAYGPNNSILDNCHVRVSFATNDERTAKRVSDALGTATEMKAMRNYAGHRLSPWLGHLMVSRSETARPLLTPGEVMQLPPTDEIVMAAGVHPIRAKKARYYEDRRFTERVLPSPDPAKCGRSTRKDGWSDLKPQRPDAVLLAEIVKAEDAANSGLRREPELPDHVAIAKETTEQKPAEEFAIVLDDAPEDAARQRQILRQQMRGVARQVALDPNDGIDM</sequence>
<dbReference type="AlphaFoldDB" id="A0A2T4HTT7"/>
<accession>A0A2T4HTT7</accession>
<dbReference type="EMBL" id="PHHF01000057">
    <property type="protein sequence ID" value="PTD19170.1"/>
    <property type="molecule type" value="Genomic_DNA"/>
</dbReference>
<evidence type="ECO:0000256" key="6">
    <source>
        <dbReference type="ARBA" id="ARBA00022989"/>
    </source>
</evidence>